<sequence>MLVATVVGARPQFIKAAVVSRALAARGIEELLIHTGQHYDIRLSDVFFSELGLPEPYYNLGIGSAAHGRQTGQMLVAVEDVLLRHSPGMALVYGDTNSTLAGALAAAKLRIPLAHVEAGMRSGDRSQPEEINRVLTDHASDLLLAATPTAVENLAAEGLTGGVVLTGDVMYDLWLARRPIFEAMRLRVLDERGLSEGGYILATLHRPRNSDDPARLTAILDALLKHDEPVFLPLHPRTRKNLSAAGLLEKYTDMLREPVGYLEMQALLAGARLVVTDSGGLQKEAYFHGKPCLTLMQRSEWVETVRTGWNRLIEPEGLGAALENFSPSGERPQVFGEGDAAEKVAGALAGYRR</sequence>
<dbReference type="InterPro" id="IPR029767">
    <property type="entry name" value="WecB-like"/>
</dbReference>
<dbReference type="InterPro" id="IPR003331">
    <property type="entry name" value="UDP_GlcNAc_Epimerase_2_dom"/>
</dbReference>
<dbReference type="Gene3D" id="3.40.50.2000">
    <property type="entry name" value="Glycogen Phosphorylase B"/>
    <property type="match status" value="2"/>
</dbReference>
<evidence type="ECO:0000313" key="3">
    <source>
        <dbReference type="EMBL" id="OGD75368.1"/>
    </source>
</evidence>
<name>A0A1F5F6V1_9BACT</name>
<evidence type="ECO:0000259" key="2">
    <source>
        <dbReference type="Pfam" id="PF02350"/>
    </source>
</evidence>
<organism evidence="3 4">
    <name type="scientific">Candidatus Coatesbacteria bacterium RBG_13_66_14</name>
    <dbReference type="NCBI Taxonomy" id="1817816"/>
    <lineage>
        <taxon>Bacteria</taxon>
        <taxon>Candidatus Coatesiibacteriota</taxon>
    </lineage>
</organism>
<dbReference type="AlphaFoldDB" id="A0A1F5F6V1"/>
<dbReference type="STRING" id="1817816.A2Y64_03490"/>
<dbReference type="Proteomes" id="UP000177187">
    <property type="component" value="Unassembled WGS sequence"/>
</dbReference>
<keyword evidence="1" id="KW-0413">Isomerase</keyword>
<gene>
    <name evidence="3" type="ORF">A2Y64_03490</name>
</gene>
<evidence type="ECO:0000256" key="1">
    <source>
        <dbReference type="RuleBase" id="RU003513"/>
    </source>
</evidence>
<dbReference type="GO" id="GO:0016853">
    <property type="term" value="F:isomerase activity"/>
    <property type="evidence" value="ECO:0007669"/>
    <property type="project" value="UniProtKB-KW"/>
</dbReference>
<dbReference type="SUPFAM" id="SSF53756">
    <property type="entry name" value="UDP-Glycosyltransferase/glycogen phosphorylase"/>
    <property type="match status" value="1"/>
</dbReference>
<dbReference type="Pfam" id="PF02350">
    <property type="entry name" value="Epimerase_2"/>
    <property type="match status" value="1"/>
</dbReference>
<feature type="domain" description="UDP-N-acetylglucosamine 2-epimerase" evidence="2">
    <location>
        <begin position="24"/>
        <end position="348"/>
    </location>
</feature>
<comment type="similarity">
    <text evidence="1">Belongs to the UDP-N-acetylglucosamine 2-epimerase family.</text>
</comment>
<comment type="caution">
    <text evidence="3">The sequence shown here is derived from an EMBL/GenBank/DDBJ whole genome shotgun (WGS) entry which is preliminary data.</text>
</comment>
<dbReference type="EMBL" id="MFAF01000075">
    <property type="protein sequence ID" value="OGD75368.1"/>
    <property type="molecule type" value="Genomic_DNA"/>
</dbReference>
<dbReference type="PANTHER" id="PTHR43174">
    <property type="entry name" value="UDP-N-ACETYLGLUCOSAMINE 2-EPIMERASE"/>
    <property type="match status" value="1"/>
</dbReference>
<accession>A0A1F5F6V1</accession>
<evidence type="ECO:0000313" key="4">
    <source>
        <dbReference type="Proteomes" id="UP000177187"/>
    </source>
</evidence>
<proteinExistence type="inferred from homology"/>
<protein>
    <submittedName>
        <fullName evidence="3">UDP-N-acetylglucosamine 2-epimerase</fullName>
    </submittedName>
</protein>
<dbReference type="CDD" id="cd03786">
    <property type="entry name" value="GTB_UDP-GlcNAc_2-Epimerase"/>
    <property type="match status" value="1"/>
</dbReference>
<dbReference type="PANTHER" id="PTHR43174:SF1">
    <property type="entry name" value="UDP-N-ACETYLGLUCOSAMINE 2-EPIMERASE"/>
    <property type="match status" value="1"/>
</dbReference>
<dbReference type="NCBIfam" id="TIGR00236">
    <property type="entry name" value="wecB"/>
    <property type="match status" value="1"/>
</dbReference>
<reference evidence="3 4" key="1">
    <citation type="journal article" date="2016" name="Nat. Commun.">
        <title>Thousands of microbial genomes shed light on interconnected biogeochemical processes in an aquifer system.</title>
        <authorList>
            <person name="Anantharaman K."/>
            <person name="Brown C.T."/>
            <person name="Hug L.A."/>
            <person name="Sharon I."/>
            <person name="Castelle C.J."/>
            <person name="Probst A.J."/>
            <person name="Thomas B.C."/>
            <person name="Singh A."/>
            <person name="Wilkins M.J."/>
            <person name="Karaoz U."/>
            <person name="Brodie E.L."/>
            <person name="Williams K.H."/>
            <person name="Hubbard S.S."/>
            <person name="Banfield J.F."/>
        </authorList>
    </citation>
    <scope>NUCLEOTIDE SEQUENCE [LARGE SCALE GENOMIC DNA]</scope>
</reference>